<name>A0A2U1F3Q0_9PORP</name>
<keyword evidence="4" id="KW-0732">Signal</keyword>
<dbReference type="GO" id="GO:0006516">
    <property type="term" value="P:glycoprotein catabolic process"/>
    <property type="evidence" value="ECO:0007669"/>
    <property type="project" value="TreeGrafter"/>
</dbReference>
<dbReference type="Gene3D" id="2.70.98.10">
    <property type="match status" value="1"/>
</dbReference>
<dbReference type="InterPro" id="IPR014718">
    <property type="entry name" value="GH-type_carb-bd"/>
</dbReference>
<dbReference type="GO" id="GO:0005829">
    <property type="term" value="C:cytosol"/>
    <property type="evidence" value="ECO:0007669"/>
    <property type="project" value="TreeGrafter"/>
</dbReference>
<evidence type="ECO:0000256" key="4">
    <source>
        <dbReference type="SAM" id="SignalP"/>
    </source>
</evidence>
<dbReference type="InterPro" id="IPR050883">
    <property type="entry name" value="PNGase"/>
</dbReference>
<reference evidence="7 8" key="1">
    <citation type="submission" date="2018-04" db="EMBL/GenBank/DDBJ databases">
        <title>Genomic Encyclopedia of Type Strains, Phase IV (KMG-IV): sequencing the most valuable type-strain genomes for metagenomic binning, comparative biology and taxonomic classification.</title>
        <authorList>
            <person name="Goeker M."/>
        </authorList>
    </citation>
    <scope>NUCLEOTIDE SEQUENCE [LARGE SCALE GENOMIC DNA]</scope>
    <source>
        <strain evidence="7 8">DSM 28520</strain>
    </source>
</reference>
<dbReference type="PANTHER" id="PTHR12143">
    <property type="entry name" value="PEPTIDE N-GLYCANASE PNGASE -RELATED"/>
    <property type="match status" value="1"/>
</dbReference>
<feature type="chain" id="PRO_5015589371" evidence="4">
    <location>
        <begin position="24"/>
        <end position="743"/>
    </location>
</feature>
<dbReference type="Pfam" id="PF17678">
    <property type="entry name" value="Glyco_hydro_92N"/>
    <property type="match status" value="1"/>
</dbReference>
<evidence type="ECO:0000259" key="6">
    <source>
        <dbReference type="Pfam" id="PF17678"/>
    </source>
</evidence>
<dbReference type="FunFam" id="3.30.2080.10:FF:000001">
    <property type="entry name" value="Alpha-1,2-mannosidase subfamily"/>
    <property type="match status" value="1"/>
</dbReference>
<sequence>MYRHSLHTPLLLLLLLFTTSCRSRTEQLFHPEQYVNPLIGTDWVGNTYPGASVPFGMVQLSPDNGKNGWDYIAGYYYPDTMIMGFSHTHLSGTGAGDLYDIRFMPIAKRAPEEIVPSERVRTSFSHRHEKAEAGYYAVRMDNGIGVELTATEHCGIQRYTVHDLVVEVRLDLYNTMNWDRTTDSHLRLIDSCTIGGYRYSDGWARDQRVYFRTRFSRPIDHVRIDSIPLYKDEEKTEVADYGLVAHLSFLCLRDDADSTIVITTALSGVDEEGAAANLSAEAPHHDFDRYREDASRQWHTALTTIRAVAGIMPEVDTVFYTALYHSLLCPTVFSDVDGRYRGADRQIHSLAAGHRHYSTFSLWDTYRAAHPLYHILFPHRSADMAESLLAFGEENKGSLPVWPMWAGETNMMIGYHSVPVIVDAYRKGIYQPDAQRIMALLRSMAEASGPDLANYRHLGFVPADSAHWSMSKTMEYAYDDACIAVFAREVVADTMQAARYEERAQAYKNVYDRESGFFRPRLASGAWKEAFDPFAYSEDITESNAWQYLFGVQHDIDGLTALFGGKDSLAKRLDQFFDTPTPSHISLPVFSTGMIGQYAHGNEPSHHVAYLYNKVSQPWKAARLLRRILTELYRNSADGLCGNEDCGQLSAWYVFSAMGFYPVDPLSDKYELGTPLFTHVAIPQPNGSTFRLTAHRLSRTHLYIESVKVDGKPYHHSYITWQQIRSGAHVELFMTNREGACWY</sequence>
<dbReference type="SUPFAM" id="SSF48208">
    <property type="entry name" value="Six-hairpin glycosidases"/>
    <property type="match status" value="1"/>
</dbReference>
<dbReference type="InterPro" id="IPR005887">
    <property type="entry name" value="GH92_a_mannosidase_put"/>
</dbReference>
<comment type="subunit">
    <text evidence="2">Monomer.</text>
</comment>
<dbReference type="InterPro" id="IPR008928">
    <property type="entry name" value="6-hairpin_glycosidase_sf"/>
</dbReference>
<dbReference type="Gene3D" id="3.30.2080.10">
    <property type="entry name" value="GH92 mannosidase domain"/>
    <property type="match status" value="1"/>
</dbReference>
<evidence type="ECO:0000313" key="7">
    <source>
        <dbReference type="EMBL" id="PVZ06788.1"/>
    </source>
</evidence>
<dbReference type="GO" id="GO:0005975">
    <property type="term" value="P:carbohydrate metabolic process"/>
    <property type="evidence" value="ECO:0007669"/>
    <property type="project" value="InterPro"/>
</dbReference>
<keyword evidence="3" id="KW-0106">Calcium</keyword>
<dbReference type="NCBIfam" id="TIGR01180">
    <property type="entry name" value="aman2_put"/>
    <property type="match status" value="1"/>
</dbReference>
<protein>
    <submittedName>
        <fullName evidence="7">Putative alpha-1,2-mannosidase</fullName>
    </submittedName>
</protein>
<comment type="caution">
    <text evidence="7">The sequence shown here is derived from an EMBL/GenBank/DDBJ whole genome shotgun (WGS) entry which is preliminary data.</text>
</comment>
<evidence type="ECO:0000259" key="5">
    <source>
        <dbReference type="Pfam" id="PF07971"/>
    </source>
</evidence>
<keyword evidence="8" id="KW-1185">Reference proteome</keyword>
<dbReference type="GO" id="GO:0030246">
    <property type="term" value="F:carbohydrate binding"/>
    <property type="evidence" value="ECO:0007669"/>
    <property type="project" value="InterPro"/>
</dbReference>
<dbReference type="GO" id="GO:0000224">
    <property type="term" value="F:peptide-N4-(N-acetyl-beta-glucosaminyl)asparagine amidase activity"/>
    <property type="evidence" value="ECO:0007669"/>
    <property type="project" value="TreeGrafter"/>
</dbReference>
<dbReference type="Proteomes" id="UP000245462">
    <property type="component" value="Unassembled WGS sequence"/>
</dbReference>
<feature type="domain" description="Glycosyl hydrolase family 92" evidence="5">
    <location>
        <begin position="274"/>
        <end position="735"/>
    </location>
</feature>
<dbReference type="Gene3D" id="1.20.1050.60">
    <property type="entry name" value="alpha-1,2-mannosidase"/>
    <property type="match status" value="1"/>
</dbReference>
<dbReference type="EMBL" id="QEKY01000021">
    <property type="protein sequence ID" value="PVZ06788.1"/>
    <property type="molecule type" value="Genomic_DNA"/>
</dbReference>
<evidence type="ECO:0000313" key="8">
    <source>
        <dbReference type="Proteomes" id="UP000245462"/>
    </source>
</evidence>
<comment type="cofactor">
    <cofactor evidence="1">
        <name>Ca(2+)</name>
        <dbReference type="ChEBI" id="CHEBI:29108"/>
    </cofactor>
</comment>
<dbReference type="PROSITE" id="PS51257">
    <property type="entry name" value="PROKAR_LIPOPROTEIN"/>
    <property type="match status" value="1"/>
</dbReference>
<dbReference type="AlphaFoldDB" id="A0A2U1F3Q0"/>
<dbReference type="InterPro" id="IPR041371">
    <property type="entry name" value="GH92_N"/>
</dbReference>
<feature type="signal peptide" evidence="4">
    <location>
        <begin position="1"/>
        <end position="23"/>
    </location>
</feature>
<evidence type="ECO:0000256" key="1">
    <source>
        <dbReference type="ARBA" id="ARBA00001913"/>
    </source>
</evidence>
<dbReference type="InterPro" id="IPR012939">
    <property type="entry name" value="Glyco_hydro_92"/>
</dbReference>
<proteinExistence type="predicted"/>
<evidence type="ECO:0000256" key="2">
    <source>
        <dbReference type="ARBA" id="ARBA00011245"/>
    </source>
</evidence>
<organism evidence="7 8">
    <name type="scientific">Porphyromonas loveana</name>
    <dbReference type="NCBI Taxonomy" id="1884669"/>
    <lineage>
        <taxon>Bacteria</taxon>
        <taxon>Pseudomonadati</taxon>
        <taxon>Bacteroidota</taxon>
        <taxon>Bacteroidia</taxon>
        <taxon>Bacteroidales</taxon>
        <taxon>Porphyromonadaceae</taxon>
        <taxon>Porphyromonas</taxon>
    </lineage>
</organism>
<feature type="domain" description="Glycosyl hydrolase family 92 N-terminal" evidence="6">
    <location>
        <begin position="34"/>
        <end position="267"/>
    </location>
</feature>
<evidence type="ECO:0000256" key="3">
    <source>
        <dbReference type="ARBA" id="ARBA00022837"/>
    </source>
</evidence>
<dbReference type="Pfam" id="PF07971">
    <property type="entry name" value="Glyco_hydro_92"/>
    <property type="match status" value="1"/>
</dbReference>
<dbReference type="PANTHER" id="PTHR12143:SF39">
    <property type="entry name" value="SECRETED PROTEIN"/>
    <property type="match status" value="1"/>
</dbReference>
<accession>A0A2U1F3Q0</accession>
<dbReference type="Gene3D" id="1.20.1610.10">
    <property type="entry name" value="alpha-1,2-mannosidases domains"/>
    <property type="match status" value="1"/>
</dbReference>
<dbReference type="OrthoDB" id="9762711at2"/>
<gene>
    <name evidence="7" type="ORF">C7382_1214</name>
</gene>